<evidence type="ECO:0000313" key="3">
    <source>
        <dbReference type="WBParaSite" id="nRc.2.0.1.t26712-RA"/>
    </source>
</evidence>
<dbReference type="AlphaFoldDB" id="A0A915JKV9"/>
<dbReference type="WBParaSite" id="nRc.2.0.1.t26712-RA">
    <property type="protein sequence ID" value="nRc.2.0.1.t26712-RA"/>
    <property type="gene ID" value="nRc.2.0.1.g26712"/>
</dbReference>
<reference evidence="3" key="1">
    <citation type="submission" date="2022-11" db="UniProtKB">
        <authorList>
            <consortium name="WormBaseParasite"/>
        </authorList>
    </citation>
    <scope>IDENTIFICATION</scope>
</reference>
<evidence type="ECO:0000313" key="2">
    <source>
        <dbReference type="Proteomes" id="UP000887565"/>
    </source>
</evidence>
<organism evidence="2 3">
    <name type="scientific">Romanomermis culicivorax</name>
    <name type="common">Nematode worm</name>
    <dbReference type="NCBI Taxonomy" id="13658"/>
    <lineage>
        <taxon>Eukaryota</taxon>
        <taxon>Metazoa</taxon>
        <taxon>Ecdysozoa</taxon>
        <taxon>Nematoda</taxon>
        <taxon>Enoplea</taxon>
        <taxon>Dorylaimia</taxon>
        <taxon>Mermithida</taxon>
        <taxon>Mermithoidea</taxon>
        <taxon>Mermithidae</taxon>
        <taxon>Romanomermis</taxon>
    </lineage>
</organism>
<proteinExistence type="predicted"/>
<accession>A0A915JKV9</accession>
<evidence type="ECO:0000256" key="1">
    <source>
        <dbReference type="SAM" id="MobiDB-lite"/>
    </source>
</evidence>
<feature type="region of interest" description="Disordered" evidence="1">
    <location>
        <begin position="1"/>
        <end position="48"/>
    </location>
</feature>
<keyword evidence="2" id="KW-1185">Reference proteome</keyword>
<sequence length="82" mass="8954">MTILPKKKSSNSNRDSRTVQCSSSSVSNAVERSNDQSADAVVQSSSVHHRRHYLNEVTVTEAENIVVSSSGVSLPHRKRSAM</sequence>
<dbReference type="Proteomes" id="UP000887565">
    <property type="component" value="Unplaced"/>
</dbReference>
<feature type="compositionally biased region" description="Low complexity" evidence="1">
    <location>
        <begin position="10"/>
        <end position="46"/>
    </location>
</feature>
<name>A0A915JKV9_ROMCU</name>
<protein>
    <submittedName>
        <fullName evidence="3">Uncharacterized protein</fullName>
    </submittedName>
</protein>